<feature type="chain" id="PRO_5021325825" evidence="1">
    <location>
        <begin position="25"/>
        <end position="111"/>
    </location>
</feature>
<keyword evidence="3" id="KW-1185">Reference proteome</keyword>
<accession>A0A509E5W1</accession>
<organism evidence="2 3">
    <name type="scientific">Methylobacterium symbioticum</name>
    <dbReference type="NCBI Taxonomy" id="2584084"/>
    <lineage>
        <taxon>Bacteria</taxon>
        <taxon>Pseudomonadati</taxon>
        <taxon>Pseudomonadota</taxon>
        <taxon>Alphaproteobacteria</taxon>
        <taxon>Hyphomicrobiales</taxon>
        <taxon>Methylobacteriaceae</taxon>
        <taxon>Methylobacterium</taxon>
    </lineage>
</organism>
<dbReference type="RefSeq" id="WP_142581152.1">
    <property type="nucleotide sequence ID" value="NZ_CABFPH010000001.1"/>
</dbReference>
<dbReference type="AlphaFoldDB" id="A0A509E5W1"/>
<sequence>MIRKLVMSLALVSGVLLAAPAAEARDGCGPGFHRGFYGWCRPNWRPYFYRPFVYAPAYRRFGYHRWGGYRWHAGYHVHWRRFAWHGGGRRWGGYHHAGWHGGRGWGWHRRW</sequence>
<proteinExistence type="predicted"/>
<name>A0A509E5W1_9HYPH</name>
<evidence type="ECO:0000313" key="2">
    <source>
        <dbReference type="EMBL" id="VUD69561.1"/>
    </source>
</evidence>
<dbReference type="InterPro" id="IPR058110">
    <property type="entry name" value="GCG_CRPN_dom"/>
</dbReference>
<evidence type="ECO:0000313" key="3">
    <source>
        <dbReference type="Proteomes" id="UP000410984"/>
    </source>
</evidence>
<gene>
    <name evidence="2" type="ORF">MET9862_00112</name>
</gene>
<feature type="signal peptide" evidence="1">
    <location>
        <begin position="1"/>
        <end position="24"/>
    </location>
</feature>
<dbReference type="OrthoDB" id="7998932at2"/>
<evidence type="ECO:0000256" key="1">
    <source>
        <dbReference type="SAM" id="SignalP"/>
    </source>
</evidence>
<protein>
    <submittedName>
        <fullName evidence="2">Uncharacterized protein</fullName>
    </submittedName>
</protein>
<dbReference type="Proteomes" id="UP000410984">
    <property type="component" value="Unassembled WGS sequence"/>
</dbReference>
<dbReference type="EMBL" id="CABFPH010000001">
    <property type="protein sequence ID" value="VUD69561.1"/>
    <property type="molecule type" value="Genomic_DNA"/>
</dbReference>
<dbReference type="NCBIfam" id="NF047412">
    <property type="entry name" value="sig_GCG_CRPN_rpt"/>
    <property type="match status" value="1"/>
</dbReference>
<keyword evidence="1" id="KW-0732">Signal</keyword>
<reference evidence="2 3" key="1">
    <citation type="submission" date="2019-06" db="EMBL/GenBank/DDBJ databases">
        <authorList>
            <person name="Rodrigo-Torres L."/>
            <person name="Arahal R. D."/>
            <person name="Lucena T."/>
        </authorList>
    </citation>
    <scope>NUCLEOTIDE SEQUENCE [LARGE SCALE GENOMIC DNA]</scope>
    <source>
        <strain evidence="2 3">SB0023/3</strain>
    </source>
</reference>